<keyword evidence="1 7" id="KW-1003">Cell membrane</keyword>
<keyword evidence="9" id="KW-1185">Reference proteome</keyword>
<evidence type="ECO:0000256" key="7">
    <source>
        <dbReference type="HAMAP-Rule" id="MF_02065"/>
    </source>
</evidence>
<evidence type="ECO:0000256" key="3">
    <source>
        <dbReference type="ARBA" id="ARBA00022989"/>
    </source>
</evidence>
<dbReference type="RefSeq" id="WP_063387997.1">
    <property type="nucleotide sequence ID" value="NZ_LWBR01000024.1"/>
</dbReference>
<dbReference type="CDD" id="cd08010">
    <property type="entry name" value="MltG_like"/>
    <property type="match status" value="1"/>
</dbReference>
<evidence type="ECO:0000256" key="6">
    <source>
        <dbReference type="ARBA" id="ARBA00023316"/>
    </source>
</evidence>
<dbReference type="AlphaFoldDB" id="A0A165XNV8"/>
<feature type="site" description="Important for catalytic activity" evidence="7">
    <location>
        <position position="260"/>
    </location>
</feature>
<keyword evidence="6 7" id="KW-0961">Cell wall biogenesis/degradation</keyword>
<evidence type="ECO:0000256" key="5">
    <source>
        <dbReference type="ARBA" id="ARBA00023239"/>
    </source>
</evidence>
<evidence type="ECO:0000256" key="1">
    <source>
        <dbReference type="ARBA" id="ARBA00022475"/>
    </source>
</evidence>
<dbReference type="GO" id="GO:0071555">
    <property type="term" value="P:cell wall organization"/>
    <property type="evidence" value="ECO:0007669"/>
    <property type="project" value="UniProtKB-KW"/>
</dbReference>
<dbReference type="Proteomes" id="UP000076476">
    <property type="component" value="Unassembled WGS sequence"/>
</dbReference>
<feature type="transmembrane region" description="Helical" evidence="7">
    <location>
        <begin position="28"/>
        <end position="51"/>
    </location>
</feature>
<comment type="function">
    <text evidence="7">Functions as a peptidoglycan terminase that cleaves nascent peptidoglycan strands endolytically to terminate their elongation.</text>
</comment>
<keyword evidence="4 7" id="KW-0472">Membrane</keyword>
<protein>
    <recommendedName>
        <fullName evidence="7">Endolytic murein transglycosylase</fullName>
        <ecNumber evidence="7">4.2.2.29</ecNumber>
    </recommendedName>
    <alternativeName>
        <fullName evidence="7">Peptidoglycan lytic transglycosylase</fullName>
    </alternativeName>
    <alternativeName>
        <fullName evidence="7">Peptidoglycan polymerization terminase</fullName>
    </alternativeName>
</protein>
<dbReference type="PANTHER" id="PTHR30518">
    <property type="entry name" value="ENDOLYTIC MUREIN TRANSGLYCOSYLASE"/>
    <property type="match status" value="1"/>
</dbReference>
<dbReference type="PANTHER" id="PTHR30518:SF2">
    <property type="entry name" value="ENDOLYTIC MUREIN TRANSGLYCOSYLASE"/>
    <property type="match status" value="1"/>
</dbReference>
<dbReference type="InterPro" id="IPR003770">
    <property type="entry name" value="MLTG-like"/>
</dbReference>
<dbReference type="GO" id="GO:0008932">
    <property type="term" value="F:lytic endotransglycosylase activity"/>
    <property type="evidence" value="ECO:0007669"/>
    <property type="project" value="UniProtKB-UniRule"/>
</dbReference>
<sequence length="376" mass="42782">MADSDSNKEFLDKKLQEKLHIAKIVRKTVLTVLIAFVVLFAGVIGGGYLYVRSALKPVDPDNKEPVKVQIPIGSSVSQIASILEKNDIIKSAIVFKYYVKFKNESGFQAGNYQFNQSMTIQEIVERLKKGELMGEAAIKLTIPEGLQLSEIADIIAKHTPYSKKEIMNQLTNQQFIKQMQKKYPNTITDDIFNGRIKYALEGYLYPATYSFYEESPPLSEIIETMIKKTDEMLVPYRNKMKELSLSTHQFLTLASLVEEEATEKADREKIASVFYNRLEKNMPLQTDPTVLYSLGKHKERVYYKDLEVNSPYNTYKNKGLPPGPIANAGKQSLDAVANPADTNYFYFLATKEGEVIFTKTLDEHNKEKAKHITEKD</sequence>
<dbReference type="NCBIfam" id="TIGR00247">
    <property type="entry name" value="endolytic transglycosylase MltG"/>
    <property type="match status" value="1"/>
</dbReference>
<dbReference type="OrthoDB" id="9814591at2"/>
<evidence type="ECO:0000256" key="2">
    <source>
        <dbReference type="ARBA" id="ARBA00022692"/>
    </source>
</evidence>
<dbReference type="EMBL" id="LWBR01000024">
    <property type="protein sequence ID" value="KZN96236.1"/>
    <property type="molecule type" value="Genomic_DNA"/>
</dbReference>
<dbReference type="EC" id="4.2.2.29" evidence="7"/>
<evidence type="ECO:0000313" key="9">
    <source>
        <dbReference type="Proteomes" id="UP000076476"/>
    </source>
</evidence>
<comment type="caution">
    <text evidence="8">The sequence shown here is derived from an EMBL/GenBank/DDBJ whole genome shotgun (WGS) entry which is preliminary data.</text>
</comment>
<organism evidence="8 9">
    <name type="scientific">Aeribacillus pallidus</name>
    <dbReference type="NCBI Taxonomy" id="33936"/>
    <lineage>
        <taxon>Bacteria</taxon>
        <taxon>Bacillati</taxon>
        <taxon>Bacillota</taxon>
        <taxon>Bacilli</taxon>
        <taxon>Bacillales</taxon>
        <taxon>Bacillaceae</taxon>
        <taxon>Aeribacillus</taxon>
    </lineage>
</organism>
<dbReference type="Gene3D" id="3.30.1490.480">
    <property type="entry name" value="Endolytic murein transglycosylase"/>
    <property type="match status" value="1"/>
</dbReference>
<keyword evidence="3 7" id="KW-1133">Transmembrane helix</keyword>
<evidence type="ECO:0000256" key="4">
    <source>
        <dbReference type="ARBA" id="ARBA00023136"/>
    </source>
</evidence>
<dbReference type="GO" id="GO:0005886">
    <property type="term" value="C:plasma membrane"/>
    <property type="evidence" value="ECO:0007669"/>
    <property type="project" value="UniProtKB-SubCell"/>
</dbReference>
<dbReference type="GO" id="GO:0009252">
    <property type="term" value="P:peptidoglycan biosynthetic process"/>
    <property type="evidence" value="ECO:0007669"/>
    <property type="project" value="UniProtKB-UniRule"/>
</dbReference>
<accession>A0A165XNV8</accession>
<reference evidence="8 9" key="1">
    <citation type="submission" date="2016-04" db="EMBL/GenBank/DDBJ databases">
        <title>Draft genome sequence of Aeribacillus pallidus 8m3 from petroleum reservoir.</title>
        <authorList>
            <person name="Poltaraus A.B."/>
            <person name="Nazina T.N."/>
            <person name="Tourova T.P."/>
            <person name="Malakho S.M."/>
            <person name="Korshunova A.V."/>
            <person name="Sokolova D.S."/>
        </authorList>
    </citation>
    <scope>NUCLEOTIDE SEQUENCE [LARGE SCALE GENOMIC DNA]</scope>
    <source>
        <strain evidence="8 9">8m3</strain>
    </source>
</reference>
<dbReference type="Pfam" id="PF02618">
    <property type="entry name" value="YceG"/>
    <property type="match status" value="1"/>
</dbReference>
<dbReference type="STRING" id="33936.AZI98_09255"/>
<comment type="similarity">
    <text evidence="7">Belongs to the transglycosylase MltG family.</text>
</comment>
<name>A0A165XNV8_9BACI</name>
<keyword evidence="5 7" id="KW-0456">Lyase</keyword>
<evidence type="ECO:0000313" key="8">
    <source>
        <dbReference type="EMBL" id="KZN96236.1"/>
    </source>
</evidence>
<proteinExistence type="inferred from homology"/>
<comment type="catalytic activity">
    <reaction evidence="7">
        <text>a peptidoglycan chain = a peptidoglycan chain with N-acetyl-1,6-anhydromuramyl-[peptide] at the reducing end + a peptidoglycan chain with N-acetylglucosamine at the non-reducing end.</text>
        <dbReference type="EC" id="4.2.2.29"/>
    </reaction>
</comment>
<keyword evidence="2 7" id="KW-0812">Transmembrane</keyword>
<comment type="subcellular location">
    <subcellularLocation>
        <location evidence="7">Cell membrane</location>
        <topology evidence="7">Single-pass membrane protein</topology>
    </subcellularLocation>
</comment>
<dbReference type="HAMAP" id="MF_02065">
    <property type="entry name" value="MltG"/>
    <property type="match status" value="1"/>
</dbReference>
<gene>
    <name evidence="7" type="primary">mltG</name>
    <name evidence="8" type="ORF">AZI98_09255</name>
</gene>
<dbReference type="Gene3D" id="3.30.160.60">
    <property type="entry name" value="Classic Zinc Finger"/>
    <property type="match status" value="1"/>
</dbReference>